<evidence type="ECO:0000256" key="1">
    <source>
        <dbReference type="SAM" id="SignalP"/>
    </source>
</evidence>
<dbReference type="EMBL" id="AUPL01007224">
    <property type="protein sequence ID" value="ESL05158.1"/>
    <property type="molecule type" value="Genomic_DNA"/>
</dbReference>
<keyword evidence="3" id="KW-1185">Reference proteome</keyword>
<organism evidence="2 3">
    <name type="scientific">Trypanosoma rangeli SC58</name>
    <dbReference type="NCBI Taxonomy" id="429131"/>
    <lineage>
        <taxon>Eukaryota</taxon>
        <taxon>Discoba</taxon>
        <taxon>Euglenozoa</taxon>
        <taxon>Kinetoplastea</taxon>
        <taxon>Metakinetoplastina</taxon>
        <taxon>Trypanosomatida</taxon>
        <taxon>Trypanosomatidae</taxon>
        <taxon>Trypanosoma</taxon>
        <taxon>Herpetosoma</taxon>
    </lineage>
</organism>
<proteinExistence type="predicted"/>
<reference evidence="2 3" key="1">
    <citation type="submission" date="2013-07" db="EMBL/GenBank/DDBJ databases">
        <authorList>
            <person name="Stoco P.H."/>
            <person name="Wagner G."/>
            <person name="Gerber A."/>
            <person name="Zaha A."/>
            <person name="Thompson C."/>
            <person name="Bartholomeu D.C."/>
            <person name="Luckemeyer D.D."/>
            <person name="Bahia D."/>
            <person name="Loreto E."/>
            <person name="Prestes E.B."/>
            <person name="Lima F.M."/>
            <person name="Rodrigues-Luiz G."/>
            <person name="Vallejo G.A."/>
            <person name="Filho J.F."/>
            <person name="Monteiro K.M."/>
            <person name="Tyler K.M."/>
            <person name="de Almeida L.G."/>
            <person name="Ortiz M.F."/>
            <person name="Siervo M.A."/>
            <person name="de Moraes M.H."/>
            <person name="Cunha O.L."/>
            <person name="Mendonca-Neto R."/>
            <person name="Silva R."/>
            <person name="Teixeira S.M."/>
            <person name="Murta S.M."/>
            <person name="Sincero T.C."/>
            <person name="Mendes T.A."/>
            <person name="Urmenyi T.P."/>
            <person name="Silva V.G."/>
            <person name="da Rocha W.D."/>
            <person name="Andersson B."/>
            <person name="Romanha A.J."/>
            <person name="Steindel M."/>
            <person name="de Vasconcelos A.T."/>
            <person name="Grisard E.C."/>
        </authorList>
    </citation>
    <scope>NUCLEOTIDE SEQUENCE [LARGE SCALE GENOMIC DNA]</scope>
    <source>
        <strain evidence="2 3">SC58</strain>
    </source>
</reference>
<feature type="chain" id="PRO_5001600978" description="Secreted protein" evidence="1">
    <location>
        <begin position="27"/>
        <end position="95"/>
    </location>
</feature>
<sequence length="95" mass="11195">MRRRNKWNSSFSLLLLCFVSVRYVHLQAGGRGWGPREKKKKGLHESIVGAHTCMYVFLSNVFNWNVCFTLFFFLKTFSSLFPPVAFSFFSPCYYF</sequence>
<gene>
    <name evidence="2" type="ORF">TRSC58_07218</name>
</gene>
<dbReference type="Proteomes" id="UP000031737">
    <property type="component" value="Unassembled WGS sequence"/>
</dbReference>
<dbReference type="AlphaFoldDB" id="A0A061IRS1"/>
<evidence type="ECO:0008006" key="4">
    <source>
        <dbReference type="Google" id="ProtNLM"/>
    </source>
</evidence>
<comment type="caution">
    <text evidence="2">The sequence shown here is derived from an EMBL/GenBank/DDBJ whole genome shotgun (WGS) entry which is preliminary data.</text>
</comment>
<accession>A0A061IRS1</accession>
<protein>
    <recommendedName>
        <fullName evidence="4">Secreted protein</fullName>
    </recommendedName>
</protein>
<evidence type="ECO:0000313" key="2">
    <source>
        <dbReference type="EMBL" id="ESL05158.1"/>
    </source>
</evidence>
<dbReference type="VEuPathDB" id="TriTrypDB:TRSC58_07218"/>
<keyword evidence="1" id="KW-0732">Signal</keyword>
<name>A0A061IRS1_TRYRA</name>
<feature type="signal peptide" evidence="1">
    <location>
        <begin position="1"/>
        <end position="26"/>
    </location>
</feature>
<evidence type="ECO:0000313" key="3">
    <source>
        <dbReference type="Proteomes" id="UP000031737"/>
    </source>
</evidence>